<dbReference type="Proteomes" id="UP000046393">
    <property type="component" value="Unplaced"/>
</dbReference>
<keyword evidence="5" id="KW-0472">Membrane</keyword>
<dbReference type="STRING" id="451379.A0A0N5AYN0"/>
<evidence type="ECO:0000313" key="6">
    <source>
        <dbReference type="Proteomes" id="UP000046393"/>
    </source>
</evidence>
<dbReference type="GO" id="GO:0007030">
    <property type="term" value="P:Golgi organization"/>
    <property type="evidence" value="ECO:0007669"/>
    <property type="project" value="TreeGrafter"/>
</dbReference>
<dbReference type="GO" id="GO:0031267">
    <property type="term" value="F:small GTPase binding"/>
    <property type="evidence" value="ECO:0007669"/>
    <property type="project" value="TreeGrafter"/>
</dbReference>
<evidence type="ECO:0000256" key="4">
    <source>
        <dbReference type="SAM" id="Coils"/>
    </source>
</evidence>
<dbReference type="SUPFAM" id="SSF90257">
    <property type="entry name" value="Myosin rod fragments"/>
    <property type="match status" value="1"/>
</dbReference>
<evidence type="ECO:0000256" key="1">
    <source>
        <dbReference type="ARBA" id="ARBA00004555"/>
    </source>
</evidence>
<keyword evidence="6" id="KW-1185">Reference proteome</keyword>
<proteinExistence type="predicted"/>
<keyword evidence="5" id="KW-1133">Transmembrane helix</keyword>
<keyword evidence="3 4" id="KW-0175">Coiled coil</keyword>
<comment type="subcellular location">
    <subcellularLocation>
        <location evidence="1">Golgi apparatus</location>
    </subcellularLocation>
</comment>
<evidence type="ECO:0000256" key="2">
    <source>
        <dbReference type="ARBA" id="ARBA00023034"/>
    </source>
</evidence>
<keyword evidence="2" id="KW-0333">Golgi apparatus</keyword>
<dbReference type="GO" id="GO:0006888">
    <property type="term" value="P:endoplasmic reticulum to Golgi vesicle-mediated transport"/>
    <property type="evidence" value="ECO:0007669"/>
    <property type="project" value="TreeGrafter"/>
</dbReference>
<protein>
    <submittedName>
        <fullName evidence="7">GRIP domain-containing protein</fullName>
    </submittedName>
</protein>
<dbReference type="WBParaSite" id="SMUV_0001007601-mRNA-1">
    <property type="protein sequence ID" value="SMUV_0001007601-mRNA-1"/>
    <property type="gene ID" value="SMUV_0001007601"/>
</dbReference>
<accession>A0A0N5AYN0</accession>
<dbReference type="GO" id="GO:0005794">
    <property type="term" value="C:Golgi apparatus"/>
    <property type="evidence" value="ECO:0007669"/>
    <property type="project" value="UniProtKB-SubCell"/>
</dbReference>
<feature type="coiled-coil region" evidence="4">
    <location>
        <begin position="94"/>
        <end position="121"/>
    </location>
</feature>
<evidence type="ECO:0000256" key="5">
    <source>
        <dbReference type="SAM" id="Phobius"/>
    </source>
</evidence>
<dbReference type="PANTHER" id="PTHR18921">
    <property type="entry name" value="MYOSIN HEAVY CHAIN - RELATED"/>
    <property type="match status" value="1"/>
</dbReference>
<dbReference type="AlphaFoldDB" id="A0A0N5AYN0"/>
<feature type="coiled-coil region" evidence="4">
    <location>
        <begin position="177"/>
        <end position="313"/>
    </location>
</feature>
<feature type="transmembrane region" description="Helical" evidence="5">
    <location>
        <begin position="144"/>
        <end position="168"/>
    </location>
</feature>
<dbReference type="Gene3D" id="1.20.1170.10">
    <property type="match status" value="1"/>
</dbReference>
<dbReference type="PANTHER" id="PTHR18921:SF2">
    <property type="entry name" value="THYROID RECEPTOR-INTERACTING PROTEIN 11"/>
    <property type="match status" value="1"/>
</dbReference>
<feature type="coiled-coil region" evidence="4">
    <location>
        <begin position="376"/>
        <end position="421"/>
    </location>
</feature>
<organism evidence="6 7">
    <name type="scientific">Syphacia muris</name>
    <dbReference type="NCBI Taxonomy" id="451379"/>
    <lineage>
        <taxon>Eukaryota</taxon>
        <taxon>Metazoa</taxon>
        <taxon>Ecdysozoa</taxon>
        <taxon>Nematoda</taxon>
        <taxon>Chromadorea</taxon>
        <taxon>Rhabditida</taxon>
        <taxon>Spirurina</taxon>
        <taxon>Oxyuridomorpha</taxon>
        <taxon>Oxyuroidea</taxon>
        <taxon>Oxyuridae</taxon>
        <taxon>Syphacia</taxon>
    </lineage>
</organism>
<reference evidence="7" key="1">
    <citation type="submission" date="2016-04" db="UniProtKB">
        <authorList>
            <consortium name="WormBaseParasite"/>
        </authorList>
    </citation>
    <scope>IDENTIFICATION</scope>
</reference>
<evidence type="ECO:0000256" key="3">
    <source>
        <dbReference type="ARBA" id="ARBA00023054"/>
    </source>
</evidence>
<sequence length="667" mass="77151">MSGWFKNLQGQLTELASEVLSEATEEIEDPESELQVLKKKLEEAEQQLLTERSNSELLQNKLTNTEEELYSKKIEFDTMTKKYMGMVESRDREIRSLQVLVIELEKELEELKQKSAMELAVLIQTHREDMEQLKNFYENKMSSSAIVTLFAFCAFLMYILFFFSSLLAEAEKFKACLKDCEEKCDGKEHEIKKLKTENQELTAAYNDLNEEYENHRAEHGSVVTSNRDLNIRIDTLKANLIEYEEKYELCKAENAETVKQLEKLTKDFENLRVSFESAKETSSFDSVVRNFELERLRSELEIVKHDRERLRDDVDRFTQSVKSIDIELNKLSCIDELMSQMNWLQAQQQIQAESFNEVRDWVCCGFLFFALITEARDKALSECERLRQHLLSMEESFTHEAIAAEERETELRSKIRQLELKTEETADNVISSSNAYEVSILFYEINIVKDERDHLKKVFLEKSSAVEKSEKALDDLRKIIRDINADHDSQTADYESQISKLKTDIQVILFFFNLVVIALVIDELETQLDEKVQGSSNSADINGHIDDEILRQLFLSYFTAEQSKKPEIALLLTSILKYSPEVTHYRFSNLSRPFAKQNQQPASRGWFGFGGSQKATQSGPSIAEQFISFLERESVRPTSHSLPIQSSLPSAPDKFADSEDLRSILDS</sequence>
<keyword evidence="5" id="KW-0812">Transmembrane</keyword>
<feature type="coiled-coil region" evidence="4">
    <location>
        <begin position="20"/>
        <end position="68"/>
    </location>
</feature>
<name>A0A0N5AYN0_9BILA</name>
<evidence type="ECO:0000313" key="7">
    <source>
        <dbReference type="WBParaSite" id="SMUV_0001007601-mRNA-1"/>
    </source>
</evidence>